<protein>
    <submittedName>
        <fullName evidence="1">CLIP-associated protein</fullName>
    </submittedName>
</protein>
<proteinExistence type="predicted"/>
<reference evidence="1" key="1">
    <citation type="submission" date="2018-02" db="EMBL/GenBank/DDBJ databases">
        <title>Rhizophora mucronata_Transcriptome.</title>
        <authorList>
            <person name="Meera S.P."/>
            <person name="Sreeshan A."/>
            <person name="Augustine A."/>
        </authorList>
    </citation>
    <scope>NUCLEOTIDE SEQUENCE</scope>
    <source>
        <tissue evidence="1">Leaf</tissue>
    </source>
</reference>
<organism evidence="1">
    <name type="scientific">Rhizophora mucronata</name>
    <name type="common">Asiatic mangrove</name>
    <dbReference type="NCBI Taxonomy" id="61149"/>
    <lineage>
        <taxon>Eukaryota</taxon>
        <taxon>Viridiplantae</taxon>
        <taxon>Streptophyta</taxon>
        <taxon>Embryophyta</taxon>
        <taxon>Tracheophyta</taxon>
        <taxon>Spermatophyta</taxon>
        <taxon>Magnoliopsida</taxon>
        <taxon>eudicotyledons</taxon>
        <taxon>Gunneridae</taxon>
        <taxon>Pentapetalae</taxon>
        <taxon>rosids</taxon>
        <taxon>fabids</taxon>
        <taxon>Malpighiales</taxon>
        <taxon>Rhizophoraceae</taxon>
        <taxon>Rhizophora</taxon>
    </lineage>
</organism>
<dbReference type="AlphaFoldDB" id="A0A2P2QRC6"/>
<accession>A0A2P2QRC6</accession>
<evidence type="ECO:0000313" key="1">
    <source>
        <dbReference type="EMBL" id="MBX69579.1"/>
    </source>
</evidence>
<sequence>MRIGYHRPEQVPPLIPTMTRLVCLGRECGLRTSALSLSCILYISCEYIVRVSSFCLVCSCSF</sequence>
<name>A0A2P2QRC6_RHIMU</name>
<dbReference type="EMBL" id="GGEC01089095">
    <property type="protein sequence ID" value="MBX69579.1"/>
    <property type="molecule type" value="Transcribed_RNA"/>
</dbReference>